<gene>
    <name evidence="2" type="ORF">NP075_03870</name>
</gene>
<evidence type="ECO:0000313" key="3">
    <source>
        <dbReference type="Proteomes" id="UP001317322"/>
    </source>
</evidence>
<proteinExistence type="predicted"/>
<sequence length="153" mass="16379">MARRPLTALAAALALTVTLGGCNAMREQTSGTPRNEDDVPVTRAVKEAVLAALPDAVDTHSTHHLDGFALQLTVTVVWPAETALDAAAVRAGAIAICENLEGFDLVRYGFHRDPDGRFDLETLWPEAFPDAADAVRDTDVRIWEDDCAALLAA</sequence>
<feature type="signal peptide" evidence="1">
    <location>
        <begin position="1"/>
        <end position="24"/>
    </location>
</feature>
<evidence type="ECO:0008006" key="4">
    <source>
        <dbReference type="Google" id="ProtNLM"/>
    </source>
</evidence>
<reference evidence="2 3" key="1">
    <citation type="submission" date="2022-07" db="EMBL/GenBank/DDBJ databases">
        <title>Novel species in genus cellulomonas.</title>
        <authorList>
            <person name="Ye L."/>
        </authorList>
    </citation>
    <scope>NUCLEOTIDE SEQUENCE [LARGE SCALE GENOMIC DNA]</scope>
    <source>
        <strain evidence="3">zg-Y908</strain>
    </source>
</reference>
<organism evidence="2 3">
    <name type="scientific">Cellulomonas wangsupingiae</name>
    <dbReference type="NCBI Taxonomy" id="2968085"/>
    <lineage>
        <taxon>Bacteria</taxon>
        <taxon>Bacillati</taxon>
        <taxon>Actinomycetota</taxon>
        <taxon>Actinomycetes</taxon>
        <taxon>Micrococcales</taxon>
        <taxon>Cellulomonadaceae</taxon>
        <taxon>Cellulomonas</taxon>
    </lineage>
</organism>
<dbReference type="RefSeq" id="WP_227563956.1">
    <property type="nucleotide sequence ID" value="NZ_CP101989.1"/>
</dbReference>
<evidence type="ECO:0000256" key="1">
    <source>
        <dbReference type="SAM" id="SignalP"/>
    </source>
</evidence>
<dbReference type="Proteomes" id="UP001317322">
    <property type="component" value="Chromosome"/>
</dbReference>
<name>A0ABY5K617_9CELL</name>
<protein>
    <recommendedName>
        <fullName evidence="4">Lipoprotein</fullName>
    </recommendedName>
</protein>
<keyword evidence="3" id="KW-1185">Reference proteome</keyword>
<dbReference type="PROSITE" id="PS51257">
    <property type="entry name" value="PROKAR_LIPOPROTEIN"/>
    <property type="match status" value="1"/>
</dbReference>
<evidence type="ECO:0000313" key="2">
    <source>
        <dbReference type="EMBL" id="UUI65881.1"/>
    </source>
</evidence>
<accession>A0ABY5K617</accession>
<dbReference type="EMBL" id="CP101989">
    <property type="protein sequence ID" value="UUI65881.1"/>
    <property type="molecule type" value="Genomic_DNA"/>
</dbReference>
<feature type="chain" id="PRO_5045543319" description="Lipoprotein" evidence="1">
    <location>
        <begin position="25"/>
        <end position="153"/>
    </location>
</feature>
<keyword evidence="1" id="KW-0732">Signal</keyword>